<evidence type="ECO:0000313" key="1">
    <source>
        <dbReference type="EMBL" id="MCC2124813.1"/>
    </source>
</evidence>
<reference evidence="1 2" key="1">
    <citation type="submission" date="2021-10" db="EMBL/GenBank/DDBJ databases">
        <title>Anaerobic single-cell dispensing facilitates the cultivation of human gut bacteria.</title>
        <authorList>
            <person name="Afrizal A."/>
        </authorList>
    </citation>
    <scope>NUCLEOTIDE SEQUENCE [LARGE SCALE GENOMIC DNA]</scope>
    <source>
        <strain evidence="1 2">CLA-AA-H276</strain>
    </source>
</reference>
<evidence type="ECO:0000313" key="2">
    <source>
        <dbReference type="Proteomes" id="UP001198220"/>
    </source>
</evidence>
<comment type="caution">
    <text evidence="1">The sequence shown here is derived from an EMBL/GenBank/DDBJ whole genome shotgun (WGS) entry which is preliminary data.</text>
</comment>
<sequence>MCTMAINQELNGIELTFEGKPAEEIREAMKAAGFRWHRMKKLWYAKNTADRKALAEKLSGSSATPAQAPVAKKSEPVSKFGIKAGDILTDSWGYEQTNVEFYLVTKIISACKIEIVELGHIETETNSAMSGYVIPDQHNRISDPIQKTVSQDSYEKANGGWHVKISSCISLTPWDGQPCFQSSWY</sequence>
<proteinExistence type="predicted"/>
<organism evidence="1 2">
    <name type="scientific">Hominiventricola filiformis</name>
    <dbReference type="NCBI Taxonomy" id="2885352"/>
    <lineage>
        <taxon>Bacteria</taxon>
        <taxon>Bacillati</taxon>
        <taxon>Bacillota</taxon>
        <taxon>Clostridia</taxon>
        <taxon>Lachnospirales</taxon>
        <taxon>Lachnospiraceae</taxon>
        <taxon>Hominiventricola</taxon>
    </lineage>
</organism>
<dbReference type="RefSeq" id="WP_308458367.1">
    <property type="nucleotide sequence ID" value="NZ_JAJEPS010000001.1"/>
</dbReference>
<protein>
    <submittedName>
        <fullName evidence="1">Uncharacterized protein</fullName>
    </submittedName>
</protein>
<accession>A0AAE3A5V7</accession>
<dbReference type="AlphaFoldDB" id="A0AAE3A5V7"/>
<dbReference type="Proteomes" id="UP001198220">
    <property type="component" value="Unassembled WGS sequence"/>
</dbReference>
<gene>
    <name evidence="1" type="ORF">LKD36_01315</name>
</gene>
<dbReference type="EMBL" id="JAJEPS010000001">
    <property type="protein sequence ID" value="MCC2124813.1"/>
    <property type="molecule type" value="Genomic_DNA"/>
</dbReference>
<name>A0AAE3A5V7_9FIRM</name>
<keyword evidence="2" id="KW-1185">Reference proteome</keyword>